<dbReference type="AlphaFoldDB" id="A0A1T3FKY9"/>
<dbReference type="eggNOG" id="COG0177">
    <property type="taxonomic scope" value="Bacteria"/>
</dbReference>
<dbReference type="OrthoDB" id="9773332at2"/>
<dbReference type="RefSeq" id="WP_070904976.1">
    <property type="nucleotide sequence ID" value="NZ_CP016378.1"/>
</dbReference>
<keyword evidence="2" id="KW-1185">Reference proteome</keyword>
<dbReference type="Proteomes" id="UP000188947">
    <property type="component" value="Unassembled WGS sequence"/>
</dbReference>
<dbReference type="EMBL" id="MPOG01000008">
    <property type="protein sequence ID" value="OOH96270.1"/>
    <property type="molecule type" value="Genomic_DNA"/>
</dbReference>
<sequence>MTEKEIFTFLDEKADAFNHPEYIESDPLQIPHRYTVQQDIEIAGFFAATIAWGNRKSIITNANKIMDFMGNSPYDFVMNAKEAHFESIENKAVHRTFNGDDFKQFVLNLQRLYKEQESLSYFFTPDEGEDNFYHALERFRNSFLNNNGHRSYKHVSSTYKNSAAKRLMMYLRWMVREDKRGVDLGIWSHLGQQKLSCPLDVHSGNIARQLGILGRKQNDWKAVEELDIKLRMYKPKDPALYDFALFGLGVTKELE</sequence>
<proteinExistence type="predicted"/>
<dbReference type="NCBIfam" id="TIGR02757">
    <property type="entry name" value="TIGR02757 family protein"/>
    <property type="match status" value="1"/>
</dbReference>
<organism evidence="1 2">
    <name type="scientific">Elizabethkingia meningoseptica</name>
    <name type="common">Chryseobacterium meningosepticum</name>
    <dbReference type="NCBI Taxonomy" id="238"/>
    <lineage>
        <taxon>Bacteria</taxon>
        <taxon>Pseudomonadati</taxon>
        <taxon>Bacteroidota</taxon>
        <taxon>Flavobacteriia</taxon>
        <taxon>Flavobacteriales</taxon>
        <taxon>Weeksellaceae</taxon>
        <taxon>Elizabethkingia</taxon>
    </lineage>
</organism>
<name>A0A1T3FKY9_ELIME</name>
<evidence type="ECO:0000313" key="2">
    <source>
        <dbReference type="Proteomes" id="UP000188947"/>
    </source>
</evidence>
<accession>A0A1T3FKY9</accession>
<comment type="caution">
    <text evidence="1">The sequence shown here is derived from an EMBL/GenBank/DDBJ whole genome shotgun (WGS) entry which is preliminary data.</text>
</comment>
<evidence type="ECO:0000313" key="1">
    <source>
        <dbReference type="EMBL" id="OOH96270.1"/>
    </source>
</evidence>
<dbReference type="InterPro" id="IPR014127">
    <property type="entry name" value="CHP02757"/>
</dbReference>
<gene>
    <name evidence="1" type="ORF">BMF97_07950</name>
</gene>
<dbReference type="STRING" id="238.BBD35_14160"/>
<reference evidence="1 2" key="1">
    <citation type="submission" date="2016-11" db="EMBL/GenBank/DDBJ databases">
        <title>Genome sequence and comparative genomic analysis of clinical strain Elizabethkingia meningoseptica 61421 PRCM.</title>
        <authorList>
            <person name="Wang M."/>
            <person name="Hu S."/>
            <person name="Cao L."/>
            <person name="Jiang T."/>
            <person name="Zhou Y."/>
            <person name="Ming D."/>
        </authorList>
    </citation>
    <scope>NUCLEOTIDE SEQUENCE [LARGE SCALE GENOMIC DNA]</scope>
    <source>
        <strain evidence="1 2">61421 PRCM</strain>
    </source>
</reference>
<protein>
    <submittedName>
        <fullName evidence="1">TIGR02757 family protein</fullName>
    </submittedName>
</protein>
<dbReference type="Pfam" id="PF09674">
    <property type="entry name" value="DUF2400"/>
    <property type="match status" value="1"/>
</dbReference>